<evidence type="ECO:0000313" key="1">
    <source>
        <dbReference type="EMBL" id="PAP94843.1"/>
    </source>
</evidence>
<name>A0A271KGG0_9HYPH</name>
<protein>
    <submittedName>
        <fullName evidence="1">Uncharacterized protein</fullName>
    </submittedName>
</protein>
<accession>A0A271KGG0</accession>
<dbReference type="EMBL" id="NPKH01000020">
    <property type="protein sequence ID" value="PAP94843.1"/>
    <property type="molecule type" value="Genomic_DNA"/>
</dbReference>
<evidence type="ECO:0000313" key="2">
    <source>
        <dbReference type="Proteomes" id="UP000215931"/>
    </source>
</evidence>
<organism evidence="1 2">
    <name type="scientific">Mesorhizobium wenxiniae</name>
    <dbReference type="NCBI Taxonomy" id="2014805"/>
    <lineage>
        <taxon>Bacteria</taxon>
        <taxon>Pseudomonadati</taxon>
        <taxon>Pseudomonadota</taxon>
        <taxon>Alphaproteobacteria</taxon>
        <taxon>Hyphomicrobiales</taxon>
        <taxon>Phyllobacteriaceae</taxon>
        <taxon>Mesorhizobium</taxon>
    </lineage>
</organism>
<gene>
    <name evidence="1" type="ORF">CIT31_11980</name>
</gene>
<reference evidence="1 2" key="1">
    <citation type="submission" date="2017-08" db="EMBL/GenBank/DDBJ databases">
        <title>Mesorhizobium wenxinae sp. nov., a novel rhizobial species isolated from root nodules of chickpea (Cicer arietinum L.).</title>
        <authorList>
            <person name="Zhang J."/>
        </authorList>
    </citation>
    <scope>NUCLEOTIDE SEQUENCE [LARGE SCALE GENOMIC DNA]</scope>
    <source>
        <strain evidence="2">WYCCWR 10019</strain>
    </source>
</reference>
<keyword evidence="2" id="KW-1185">Reference proteome</keyword>
<comment type="caution">
    <text evidence="1">The sequence shown here is derived from an EMBL/GenBank/DDBJ whole genome shotgun (WGS) entry which is preliminary data.</text>
</comment>
<proteinExistence type="predicted"/>
<dbReference type="Proteomes" id="UP000215931">
    <property type="component" value="Unassembled WGS sequence"/>
</dbReference>
<sequence>MAVRIKLPGGTLKMKVYRELRERERTRRIPVLKVGSVYFTWWSNRQPQDESLSRIAGARTRAPRAGHEGRFAVFCLVVEQPASRQVARQPSLVFAVFAPFACAGYGVSFGRVSPASRGRNSRLTGSLGTNLSTVDDMLPALARCLRPCRAKRITA</sequence>
<dbReference type="AlphaFoldDB" id="A0A271KGG0"/>
<dbReference type="OrthoDB" id="8099979at2"/>